<sequence>MIKSIVFFIVLSSIFLVGVDAQFQNSVILDQASNYNLQWIIFNDTVTFQVSINKKAWIGLGWHCQGCADSDPMANADYNIATFDDNGKGYVWDCLNDPTTQPQNDTFFAGAEDNIISFSGYQTDQYSIMMFSKKLSTGDTIGDRILVEAPTDFIWAHGTDNSFAYHGVGNAGRITVNLKTGELKTGPDYVNWHASLMLVAFGLLMPFSIFSARFLKVFHWWWPLHYVFNGLASVCALIGFIIAIVMLDGLDFSTLHSIFGIITLSLVLVSILFGALSHFLWKPTRVGTPIFPDMFHWFVGRCTFALSIAAIITGMVLHQVPNAVIIVFSGVIGLYFGVVVFIEIYKRVYPNHVDFSHGGATGYTQGINNE</sequence>
<reference evidence="15 16" key="1">
    <citation type="submission" date="2023-11" db="EMBL/GenBank/DDBJ databases">
        <title>Dfirmibasis_genome.</title>
        <authorList>
            <person name="Edelbroek B."/>
            <person name="Kjellin J."/>
            <person name="Jerlstrom-Hultqvist J."/>
            <person name="Soderbom F."/>
        </authorList>
    </citation>
    <scope>NUCLEOTIDE SEQUENCE [LARGE SCALE GENOMIC DNA]</scope>
    <source>
        <strain evidence="15 16">TNS-C-14</strain>
    </source>
</reference>
<feature type="chain" id="PRO_5042996272" description="DOMON domain-containing protein" evidence="12">
    <location>
        <begin position="22"/>
        <end position="370"/>
    </location>
</feature>
<feature type="signal peptide" evidence="12">
    <location>
        <begin position="1"/>
        <end position="21"/>
    </location>
</feature>
<dbReference type="Gene3D" id="1.20.120.1770">
    <property type="match status" value="1"/>
</dbReference>
<dbReference type="CDD" id="cd08760">
    <property type="entry name" value="Cyt_b561_FRRS1_like"/>
    <property type="match status" value="1"/>
</dbReference>
<evidence type="ECO:0000259" key="14">
    <source>
        <dbReference type="PROSITE" id="PS50939"/>
    </source>
</evidence>
<feature type="transmembrane region" description="Helical" evidence="11">
    <location>
        <begin position="192"/>
        <end position="214"/>
    </location>
</feature>
<keyword evidence="8 11" id="KW-1133">Transmembrane helix</keyword>
<dbReference type="PANTHER" id="PTHR15422:SF25">
    <property type="entry name" value="CYTOCHROME B561 _ FERRIC REDUCTASE TRANSMEMBRANE DOMAIN-CONTAINING PROTEIN"/>
    <property type="match status" value="1"/>
</dbReference>
<evidence type="ECO:0000256" key="1">
    <source>
        <dbReference type="ARBA" id="ARBA00001970"/>
    </source>
</evidence>
<dbReference type="SMART" id="SM00664">
    <property type="entry name" value="DoH"/>
    <property type="match status" value="1"/>
</dbReference>
<dbReference type="GO" id="GO:0046872">
    <property type="term" value="F:metal ion binding"/>
    <property type="evidence" value="ECO:0007669"/>
    <property type="project" value="UniProtKB-KW"/>
</dbReference>
<evidence type="ECO:0000313" key="16">
    <source>
        <dbReference type="Proteomes" id="UP001344447"/>
    </source>
</evidence>
<name>A0AAN7YS60_9MYCE</name>
<feature type="transmembrane region" description="Helical" evidence="11">
    <location>
        <begin position="298"/>
        <end position="317"/>
    </location>
</feature>
<keyword evidence="7" id="KW-0249">Electron transport</keyword>
<dbReference type="CDD" id="cd09631">
    <property type="entry name" value="DOMON_DOH"/>
    <property type="match status" value="1"/>
</dbReference>
<feature type="transmembrane region" description="Helical" evidence="11">
    <location>
        <begin position="226"/>
        <end position="246"/>
    </location>
</feature>
<evidence type="ECO:0000256" key="9">
    <source>
        <dbReference type="ARBA" id="ARBA00023004"/>
    </source>
</evidence>
<dbReference type="PANTHER" id="PTHR15422">
    <property type="entry name" value="OS05G0565100 PROTEIN"/>
    <property type="match status" value="1"/>
</dbReference>
<evidence type="ECO:0000259" key="13">
    <source>
        <dbReference type="PROSITE" id="PS50836"/>
    </source>
</evidence>
<feature type="transmembrane region" description="Helical" evidence="11">
    <location>
        <begin position="323"/>
        <end position="342"/>
    </location>
</feature>
<dbReference type="SMART" id="SM00665">
    <property type="entry name" value="B561"/>
    <property type="match status" value="1"/>
</dbReference>
<dbReference type="PROSITE" id="PS50836">
    <property type="entry name" value="DOMON"/>
    <property type="match status" value="1"/>
</dbReference>
<feature type="domain" description="DOMON" evidence="13">
    <location>
        <begin position="33"/>
        <end position="158"/>
    </location>
</feature>
<dbReference type="InterPro" id="IPR045150">
    <property type="entry name" value="CYB561D1/2"/>
</dbReference>
<evidence type="ECO:0000256" key="10">
    <source>
        <dbReference type="ARBA" id="ARBA00023136"/>
    </source>
</evidence>
<keyword evidence="5 11" id="KW-0812">Transmembrane</keyword>
<comment type="subcellular location">
    <subcellularLocation>
        <location evidence="2">Membrane</location>
        <topology evidence="2">Multi-pass membrane protein</topology>
    </subcellularLocation>
</comment>
<dbReference type="AlphaFoldDB" id="A0AAN7YS60"/>
<evidence type="ECO:0000256" key="3">
    <source>
        <dbReference type="ARBA" id="ARBA00022448"/>
    </source>
</evidence>
<organism evidence="15 16">
    <name type="scientific">Dictyostelium firmibasis</name>
    <dbReference type="NCBI Taxonomy" id="79012"/>
    <lineage>
        <taxon>Eukaryota</taxon>
        <taxon>Amoebozoa</taxon>
        <taxon>Evosea</taxon>
        <taxon>Eumycetozoa</taxon>
        <taxon>Dictyostelia</taxon>
        <taxon>Dictyosteliales</taxon>
        <taxon>Dictyosteliaceae</taxon>
        <taxon>Dictyostelium</taxon>
    </lineage>
</organism>
<evidence type="ECO:0000256" key="4">
    <source>
        <dbReference type="ARBA" id="ARBA00022617"/>
    </source>
</evidence>
<dbReference type="GO" id="GO:0016020">
    <property type="term" value="C:membrane"/>
    <property type="evidence" value="ECO:0007669"/>
    <property type="project" value="UniProtKB-SubCell"/>
</dbReference>
<keyword evidence="4" id="KW-0349">Heme</keyword>
<dbReference type="GO" id="GO:0020037">
    <property type="term" value="F:heme binding"/>
    <property type="evidence" value="ECO:0007669"/>
    <property type="project" value="TreeGrafter"/>
</dbReference>
<keyword evidence="6" id="KW-0479">Metal-binding</keyword>
<keyword evidence="10 11" id="KW-0472">Membrane</keyword>
<dbReference type="InterPro" id="IPR045266">
    <property type="entry name" value="DOH_DOMON"/>
</dbReference>
<dbReference type="PROSITE" id="PS50939">
    <property type="entry name" value="CYTOCHROME_B561"/>
    <property type="match status" value="1"/>
</dbReference>
<dbReference type="GO" id="GO:0140575">
    <property type="term" value="F:transmembrane monodehydroascorbate reductase activity"/>
    <property type="evidence" value="ECO:0007669"/>
    <property type="project" value="InterPro"/>
</dbReference>
<keyword evidence="9" id="KW-0408">Iron</keyword>
<comment type="caution">
    <text evidence="15">The sequence shown here is derived from an EMBL/GenBank/DDBJ whole genome shotgun (WGS) entry which is preliminary data.</text>
</comment>
<dbReference type="InterPro" id="IPR006593">
    <property type="entry name" value="Cyt_b561/ferric_Rdtase_TM"/>
</dbReference>
<dbReference type="Pfam" id="PF03188">
    <property type="entry name" value="Cytochrom_B561"/>
    <property type="match status" value="1"/>
</dbReference>
<dbReference type="Proteomes" id="UP001344447">
    <property type="component" value="Unassembled WGS sequence"/>
</dbReference>
<evidence type="ECO:0000256" key="8">
    <source>
        <dbReference type="ARBA" id="ARBA00022989"/>
    </source>
</evidence>
<gene>
    <name evidence="15" type="ORF">RB653_004189</name>
</gene>
<evidence type="ECO:0008006" key="17">
    <source>
        <dbReference type="Google" id="ProtNLM"/>
    </source>
</evidence>
<protein>
    <recommendedName>
        <fullName evidence="17">DOMON domain-containing protein</fullName>
    </recommendedName>
</protein>
<feature type="domain" description="Cytochrome b561" evidence="14">
    <location>
        <begin position="159"/>
        <end position="348"/>
    </location>
</feature>
<comment type="cofactor">
    <cofactor evidence="1">
        <name>heme b</name>
        <dbReference type="ChEBI" id="CHEBI:60344"/>
    </cofactor>
</comment>
<evidence type="ECO:0000256" key="2">
    <source>
        <dbReference type="ARBA" id="ARBA00004141"/>
    </source>
</evidence>
<evidence type="ECO:0000256" key="5">
    <source>
        <dbReference type="ARBA" id="ARBA00022692"/>
    </source>
</evidence>
<dbReference type="EMBL" id="JAVFKY010000001">
    <property type="protein sequence ID" value="KAK5582604.1"/>
    <property type="molecule type" value="Genomic_DNA"/>
</dbReference>
<keyword evidence="3" id="KW-0813">Transport</keyword>
<proteinExistence type="predicted"/>
<keyword evidence="12" id="KW-0732">Signal</keyword>
<dbReference type="Pfam" id="PF03351">
    <property type="entry name" value="DOMON"/>
    <property type="match status" value="1"/>
</dbReference>
<dbReference type="InterPro" id="IPR005018">
    <property type="entry name" value="DOMON_domain"/>
</dbReference>
<evidence type="ECO:0000256" key="12">
    <source>
        <dbReference type="SAM" id="SignalP"/>
    </source>
</evidence>
<evidence type="ECO:0000256" key="11">
    <source>
        <dbReference type="SAM" id="Phobius"/>
    </source>
</evidence>
<accession>A0AAN7YS60</accession>
<keyword evidence="16" id="KW-1185">Reference proteome</keyword>
<evidence type="ECO:0000256" key="6">
    <source>
        <dbReference type="ARBA" id="ARBA00022723"/>
    </source>
</evidence>
<evidence type="ECO:0000256" key="7">
    <source>
        <dbReference type="ARBA" id="ARBA00022982"/>
    </source>
</evidence>
<feature type="transmembrane region" description="Helical" evidence="11">
    <location>
        <begin position="258"/>
        <end position="277"/>
    </location>
</feature>
<evidence type="ECO:0000313" key="15">
    <source>
        <dbReference type="EMBL" id="KAK5582604.1"/>
    </source>
</evidence>